<evidence type="ECO:0000256" key="6">
    <source>
        <dbReference type="ARBA" id="ARBA00024238"/>
    </source>
</evidence>
<evidence type="ECO:0000256" key="2">
    <source>
        <dbReference type="ARBA" id="ARBA00022614"/>
    </source>
</evidence>
<comment type="similarity">
    <text evidence="5">Belongs to the U2 small nuclear ribonucleoprotein A family.</text>
</comment>
<dbReference type="PANTHER" id="PTHR10552">
    <property type="entry name" value="U2 SMALL NUCLEAR RIBONUCLEOPROTEIN A"/>
    <property type="match status" value="1"/>
</dbReference>
<dbReference type="PROSITE" id="PS51450">
    <property type="entry name" value="LRR"/>
    <property type="match status" value="1"/>
</dbReference>
<feature type="region of interest" description="Disordered" evidence="7">
    <location>
        <begin position="203"/>
        <end position="225"/>
    </location>
</feature>
<comment type="subcellular location">
    <subcellularLocation>
        <location evidence="1">Nucleus</location>
    </subcellularLocation>
</comment>
<dbReference type="InterPro" id="IPR001611">
    <property type="entry name" value="Leu-rich_rpt"/>
</dbReference>
<comment type="caution">
    <text evidence="8">The sequence shown here is derived from an EMBL/GenBank/DDBJ whole genome shotgun (WGS) entry which is preliminary data.</text>
</comment>
<dbReference type="Pfam" id="PF14580">
    <property type="entry name" value="LRR_9"/>
    <property type="match status" value="1"/>
</dbReference>
<dbReference type="InterPro" id="IPR032675">
    <property type="entry name" value="LRR_dom_sf"/>
</dbReference>
<keyword evidence="2" id="KW-0433">Leucine-rich repeat</keyword>
<dbReference type="Gene3D" id="3.80.10.10">
    <property type="entry name" value="Ribonuclease Inhibitor"/>
    <property type="match status" value="1"/>
</dbReference>
<dbReference type="SUPFAM" id="SSF52058">
    <property type="entry name" value="L domain-like"/>
    <property type="match status" value="1"/>
</dbReference>
<evidence type="ECO:0000256" key="7">
    <source>
        <dbReference type="SAM" id="MobiDB-lite"/>
    </source>
</evidence>
<dbReference type="Proteomes" id="UP001527925">
    <property type="component" value="Unassembled WGS sequence"/>
</dbReference>
<name>A0ABR4MXD3_9FUNG</name>
<protein>
    <recommendedName>
        <fullName evidence="6">U2 small nuclear ribonucleoprotein A'</fullName>
    </recommendedName>
</protein>
<dbReference type="PANTHER" id="PTHR10552:SF6">
    <property type="entry name" value="U2 SMALL NUCLEAR RIBONUCLEOPROTEIN A"/>
    <property type="match status" value="1"/>
</dbReference>
<keyword evidence="3" id="KW-0677">Repeat</keyword>
<evidence type="ECO:0000313" key="9">
    <source>
        <dbReference type="Proteomes" id="UP001527925"/>
    </source>
</evidence>
<dbReference type="EMBL" id="JADGIZ020000083">
    <property type="protein sequence ID" value="KAL2911932.1"/>
    <property type="molecule type" value="Genomic_DNA"/>
</dbReference>
<sequence>MPRLDFDLLAGAQSRINPAGDRELVLRGLKLQRIENLSLTRDQNDALDLTDNDLRRLDNFPLLPRLKTILAANNRITSLDPSLHKYIPSLRVLILANNNLAELGDLDMLMGFEHLEVLSLIDNPVAAKKHYRHYVIHRCPKVRILDFRRVREKERDEALALFSGKKGTALLKSLSKTAAVSAAAEAAAATAAGDATFVPGEGIPGADGLPAKRAPSRYQGPTPEEAERIRAAIQSAKTLEEIARLERQLQSGIVPEAK</sequence>
<evidence type="ECO:0000256" key="4">
    <source>
        <dbReference type="ARBA" id="ARBA00023242"/>
    </source>
</evidence>
<dbReference type="InterPro" id="IPR044640">
    <property type="entry name" value="RU2A"/>
</dbReference>
<reference evidence="8 9" key="1">
    <citation type="submission" date="2023-09" db="EMBL/GenBank/DDBJ databases">
        <title>Pangenome analysis of Batrachochytrium dendrobatidis and related Chytrids.</title>
        <authorList>
            <person name="Yacoub M.N."/>
            <person name="Stajich J.E."/>
            <person name="James T.Y."/>
        </authorList>
    </citation>
    <scope>NUCLEOTIDE SEQUENCE [LARGE SCALE GENOMIC DNA]</scope>
    <source>
        <strain evidence="8 9">JEL0888</strain>
    </source>
</reference>
<evidence type="ECO:0000256" key="5">
    <source>
        <dbReference type="ARBA" id="ARBA00024196"/>
    </source>
</evidence>
<accession>A0ABR4MXD3</accession>
<organism evidence="8 9">
    <name type="scientific">Polyrhizophydium stewartii</name>
    <dbReference type="NCBI Taxonomy" id="2732419"/>
    <lineage>
        <taxon>Eukaryota</taxon>
        <taxon>Fungi</taxon>
        <taxon>Fungi incertae sedis</taxon>
        <taxon>Chytridiomycota</taxon>
        <taxon>Chytridiomycota incertae sedis</taxon>
        <taxon>Chytridiomycetes</taxon>
        <taxon>Rhizophydiales</taxon>
        <taxon>Rhizophydiales incertae sedis</taxon>
        <taxon>Polyrhizophydium</taxon>
    </lineage>
</organism>
<evidence type="ECO:0000256" key="3">
    <source>
        <dbReference type="ARBA" id="ARBA00022737"/>
    </source>
</evidence>
<evidence type="ECO:0000256" key="1">
    <source>
        <dbReference type="ARBA" id="ARBA00004123"/>
    </source>
</evidence>
<keyword evidence="4" id="KW-0539">Nucleus</keyword>
<evidence type="ECO:0000313" key="8">
    <source>
        <dbReference type="EMBL" id="KAL2911932.1"/>
    </source>
</evidence>
<gene>
    <name evidence="8" type="primary">LEA1_2</name>
    <name evidence="8" type="ORF">HK105_208596</name>
</gene>
<proteinExistence type="inferred from homology"/>
<keyword evidence="9" id="KW-1185">Reference proteome</keyword>